<keyword evidence="4" id="KW-0804">Transcription</keyword>
<evidence type="ECO:0000259" key="6">
    <source>
        <dbReference type="Pfam" id="PF08281"/>
    </source>
</evidence>
<evidence type="ECO:0000256" key="3">
    <source>
        <dbReference type="ARBA" id="ARBA00023082"/>
    </source>
</evidence>
<reference evidence="7 8" key="1">
    <citation type="submission" date="2019-12" db="EMBL/GenBank/DDBJ databases">
        <title>Novel species isolated from a subtropical stream in China.</title>
        <authorList>
            <person name="Lu H."/>
        </authorList>
    </citation>
    <scope>NUCLEOTIDE SEQUENCE [LARGE SCALE GENOMIC DNA]</scope>
    <source>
        <strain evidence="7 8">CY42W</strain>
    </source>
</reference>
<comment type="caution">
    <text evidence="7">The sequence shown here is derived from an EMBL/GenBank/DDBJ whole genome shotgun (WGS) entry which is preliminary data.</text>
</comment>
<dbReference type="SUPFAM" id="SSF88946">
    <property type="entry name" value="Sigma2 domain of RNA polymerase sigma factors"/>
    <property type="match status" value="1"/>
</dbReference>
<comment type="similarity">
    <text evidence="1">Belongs to the sigma-70 factor family. ECF subfamily.</text>
</comment>
<dbReference type="InterPro" id="IPR036388">
    <property type="entry name" value="WH-like_DNA-bd_sf"/>
</dbReference>
<evidence type="ECO:0000313" key="8">
    <source>
        <dbReference type="Proteomes" id="UP000642144"/>
    </source>
</evidence>
<feature type="domain" description="RNA polymerase sigma factor 70 region 4 type 2" evidence="6">
    <location>
        <begin position="113"/>
        <end position="161"/>
    </location>
</feature>
<evidence type="ECO:0000256" key="1">
    <source>
        <dbReference type="ARBA" id="ARBA00010641"/>
    </source>
</evidence>
<keyword evidence="2" id="KW-0805">Transcription regulation</keyword>
<proteinExistence type="inferred from homology"/>
<dbReference type="Gene3D" id="1.10.10.10">
    <property type="entry name" value="Winged helix-like DNA-binding domain superfamily/Winged helix DNA-binding domain"/>
    <property type="match status" value="1"/>
</dbReference>
<dbReference type="PANTHER" id="PTHR43133">
    <property type="entry name" value="RNA POLYMERASE ECF-TYPE SIGMA FACTO"/>
    <property type="match status" value="1"/>
</dbReference>
<keyword evidence="3" id="KW-0731">Sigma factor</keyword>
<gene>
    <name evidence="7" type="ORF">GTP69_00615</name>
</gene>
<dbReference type="InterPro" id="IPR013324">
    <property type="entry name" value="RNA_pol_sigma_r3/r4-like"/>
</dbReference>
<dbReference type="PANTHER" id="PTHR43133:SF63">
    <property type="entry name" value="RNA POLYMERASE SIGMA FACTOR FECI-RELATED"/>
    <property type="match status" value="1"/>
</dbReference>
<protein>
    <submittedName>
        <fullName evidence="7">Sigma-70 family RNA polymerase sigma factor</fullName>
    </submittedName>
</protein>
<dbReference type="InterPro" id="IPR007627">
    <property type="entry name" value="RNA_pol_sigma70_r2"/>
</dbReference>
<name>A0ABW9VTG1_9BURK</name>
<evidence type="ECO:0000256" key="4">
    <source>
        <dbReference type="ARBA" id="ARBA00023163"/>
    </source>
</evidence>
<dbReference type="Pfam" id="PF08281">
    <property type="entry name" value="Sigma70_r4_2"/>
    <property type="match status" value="1"/>
</dbReference>
<feature type="domain" description="RNA polymerase sigma-70 region 2" evidence="5">
    <location>
        <begin position="16"/>
        <end position="79"/>
    </location>
</feature>
<accession>A0ABW9VTG1</accession>
<dbReference type="Pfam" id="PF04542">
    <property type="entry name" value="Sigma70_r2"/>
    <property type="match status" value="1"/>
</dbReference>
<evidence type="ECO:0000259" key="5">
    <source>
        <dbReference type="Pfam" id="PF04542"/>
    </source>
</evidence>
<dbReference type="SUPFAM" id="SSF88659">
    <property type="entry name" value="Sigma3 and sigma4 domains of RNA polymerase sigma factors"/>
    <property type="match status" value="1"/>
</dbReference>
<dbReference type="RefSeq" id="WP_161053056.1">
    <property type="nucleotide sequence ID" value="NZ_WWCT01000001.1"/>
</dbReference>
<sequence length="173" mass="19407">MFTAPRPAAHDAFTHIYRDHHGWLLNWLWRKLGCRSGAADLAQDTFTRVLTADAASGLREPRAYLSRVANNLLANHWRHLGLEREYLAALATQPELLAPSPEEQALMMETLYRLDAMLQRLSAKARQVFLMAQLEGLPYAAIGSRLGISERMVKKYMAQAMFECALALPADAA</sequence>
<dbReference type="InterPro" id="IPR039425">
    <property type="entry name" value="RNA_pol_sigma-70-like"/>
</dbReference>
<evidence type="ECO:0000256" key="2">
    <source>
        <dbReference type="ARBA" id="ARBA00023015"/>
    </source>
</evidence>
<keyword evidence="8" id="KW-1185">Reference proteome</keyword>
<dbReference type="InterPro" id="IPR013325">
    <property type="entry name" value="RNA_pol_sigma_r2"/>
</dbReference>
<dbReference type="EMBL" id="WWCT01000001">
    <property type="protein sequence ID" value="MYN24903.1"/>
    <property type="molecule type" value="Genomic_DNA"/>
</dbReference>
<dbReference type="NCBIfam" id="TIGR02937">
    <property type="entry name" value="sigma70-ECF"/>
    <property type="match status" value="1"/>
</dbReference>
<dbReference type="Gene3D" id="1.10.1740.10">
    <property type="match status" value="1"/>
</dbReference>
<evidence type="ECO:0000313" key="7">
    <source>
        <dbReference type="EMBL" id="MYN24903.1"/>
    </source>
</evidence>
<organism evidence="7 8">
    <name type="scientific">Duganella levis</name>
    <dbReference type="NCBI Taxonomy" id="2692169"/>
    <lineage>
        <taxon>Bacteria</taxon>
        <taxon>Pseudomonadati</taxon>
        <taxon>Pseudomonadota</taxon>
        <taxon>Betaproteobacteria</taxon>
        <taxon>Burkholderiales</taxon>
        <taxon>Oxalobacteraceae</taxon>
        <taxon>Telluria group</taxon>
        <taxon>Duganella</taxon>
    </lineage>
</organism>
<dbReference type="InterPro" id="IPR013249">
    <property type="entry name" value="RNA_pol_sigma70_r4_t2"/>
</dbReference>
<dbReference type="InterPro" id="IPR014284">
    <property type="entry name" value="RNA_pol_sigma-70_dom"/>
</dbReference>
<dbReference type="Proteomes" id="UP000642144">
    <property type="component" value="Unassembled WGS sequence"/>
</dbReference>